<evidence type="ECO:0000313" key="4">
    <source>
        <dbReference type="EMBL" id="BCN28821.1"/>
    </source>
</evidence>
<feature type="signal peptide" evidence="2">
    <location>
        <begin position="1"/>
        <end position="31"/>
    </location>
</feature>
<feature type="region of interest" description="Disordered" evidence="1">
    <location>
        <begin position="276"/>
        <end position="410"/>
    </location>
</feature>
<feature type="compositionally biased region" description="Low complexity" evidence="1">
    <location>
        <begin position="296"/>
        <end position="326"/>
    </location>
</feature>
<reference evidence="4 5" key="1">
    <citation type="submission" date="2020-11" db="EMBL/GenBank/DDBJ databases">
        <title>Draft genome sequencing of a Lachnospiraceae strain isolated from anoxic soil subjected to BSD treatment.</title>
        <authorList>
            <person name="Uek A."/>
            <person name="Tonouchi A."/>
        </authorList>
    </citation>
    <scope>NUCLEOTIDE SEQUENCE [LARGE SCALE GENOMIC DNA]</scope>
    <source>
        <strain evidence="4 5">TB5</strain>
    </source>
</reference>
<dbReference type="AlphaFoldDB" id="A0A7R7IBJ0"/>
<feature type="region of interest" description="Disordered" evidence="1">
    <location>
        <begin position="45"/>
        <end position="76"/>
    </location>
</feature>
<proteinExistence type="predicted"/>
<dbReference type="CDD" id="cd14852">
    <property type="entry name" value="LD-carboxypeptidase"/>
    <property type="match status" value="1"/>
</dbReference>
<dbReference type="GO" id="GO:0008233">
    <property type="term" value="F:peptidase activity"/>
    <property type="evidence" value="ECO:0007669"/>
    <property type="project" value="InterPro"/>
</dbReference>
<dbReference type="PANTHER" id="PTHR34385">
    <property type="entry name" value="D-ALANYL-D-ALANINE CARBOXYPEPTIDASE"/>
    <property type="match status" value="1"/>
</dbReference>
<evidence type="ECO:0000256" key="1">
    <source>
        <dbReference type="SAM" id="MobiDB-lite"/>
    </source>
</evidence>
<dbReference type="Pfam" id="PF02557">
    <property type="entry name" value="VanY"/>
    <property type="match status" value="1"/>
</dbReference>
<sequence length="410" mass="44841">MKKKKLIVLISSGIIVISIGAYFVHASLAQANNTTPAFEHYYNEDANKSSDSTDSDKVSDSKSNNTNDTSIHSKADKIDTVPDSMTALVNKEYRLPSDYIPDDLVVPDVLFNISYFDEKKLMRKEAASALKDLFQAASDDGYTLYGVSAYRSYKRQESIYTKNIRSRGVAHTNQYSAMPGYSEHQTGLAIDVSAKSVGYALEEIFGKSKEGQWLAKNCYRFGFIIRYPENKSDITGYSYEPWHIRYVGKDLAIYLYENNLTLEEYYNYTPSKKLIEQNEKSSTVDVDPSDLKEKTTVATPTPSATPTASPTPTESVTPSPSPSASTKDNGDKNAQTTTSPTPTKQPVATKKPQATKAPSPTVAPTKAPTHHTSDPDNGDSDNNNDTPAPTEEPSTAPSVSPSTAPSEGSE</sequence>
<dbReference type="InterPro" id="IPR003709">
    <property type="entry name" value="VanY-like_core_dom"/>
</dbReference>
<feature type="compositionally biased region" description="Low complexity" evidence="1">
    <location>
        <begin position="61"/>
        <end position="70"/>
    </location>
</feature>
<dbReference type="InterPro" id="IPR058193">
    <property type="entry name" value="VanY/YodJ_core_dom"/>
</dbReference>
<evidence type="ECO:0000256" key="2">
    <source>
        <dbReference type="SAM" id="SignalP"/>
    </source>
</evidence>
<dbReference type="RefSeq" id="WP_271714129.1">
    <property type="nucleotide sequence ID" value="NZ_AP024169.1"/>
</dbReference>
<evidence type="ECO:0000313" key="5">
    <source>
        <dbReference type="Proteomes" id="UP000595897"/>
    </source>
</evidence>
<feature type="domain" description="D-alanyl-D-alanine carboxypeptidase-like core" evidence="3">
    <location>
        <begin position="120"/>
        <end position="249"/>
    </location>
</feature>
<dbReference type="InterPro" id="IPR009045">
    <property type="entry name" value="Zn_M74/Hedgehog-like"/>
</dbReference>
<dbReference type="KEGG" id="ahb:bsdtb5_01160"/>
<dbReference type="Proteomes" id="UP000595897">
    <property type="component" value="Chromosome"/>
</dbReference>
<gene>
    <name evidence="4" type="ORF">bsdtb5_01160</name>
</gene>
<feature type="compositionally biased region" description="Low complexity" evidence="1">
    <location>
        <begin position="380"/>
        <end position="410"/>
    </location>
</feature>
<dbReference type="SUPFAM" id="SSF55166">
    <property type="entry name" value="Hedgehog/DD-peptidase"/>
    <property type="match status" value="1"/>
</dbReference>
<evidence type="ECO:0000259" key="3">
    <source>
        <dbReference type="Pfam" id="PF02557"/>
    </source>
</evidence>
<feature type="chain" id="PRO_5032745061" description="D-alanyl-D-alanine carboxypeptidase-like core domain-containing protein" evidence="2">
    <location>
        <begin position="32"/>
        <end position="410"/>
    </location>
</feature>
<protein>
    <recommendedName>
        <fullName evidence="3">D-alanyl-D-alanine carboxypeptidase-like core domain-containing protein</fullName>
    </recommendedName>
</protein>
<dbReference type="EMBL" id="AP024169">
    <property type="protein sequence ID" value="BCN28821.1"/>
    <property type="molecule type" value="Genomic_DNA"/>
</dbReference>
<dbReference type="GO" id="GO:0006508">
    <property type="term" value="P:proteolysis"/>
    <property type="evidence" value="ECO:0007669"/>
    <property type="project" value="InterPro"/>
</dbReference>
<dbReference type="InterPro" id="IPR052179">
    <property type="entry name" value="DD-CPase-like"/>
</dbReference>
<dbReference type="PANTHER" id="PTHR34385:SF1">
    <property type="entry name" value="PEPTIDOGLYCAN L-ALANYL-D-GLUTAMATE ENDOPEPTIDASE CWLK"/>
    <property type="match status" value="1"/>
</dbReference>
<keyword evidence="5" id="KW-1185">Reference proteome</keyword>
<keyword evidence="2" id="KW-0732">Signal</keyword>
<accession>A0A7R7IBJ0</accession>
<name>A0A7R7IBJ0_9FIRM</name>
<dbReference type="Gene3D" id="3.30.1380.10">
    <property type="match status" value="1"/>
</dbReference>
<organism evidence="4 5">
    <name type="scientific">Anaeromicropila herbilytica</name>
    <dbReference type="NCBI Taxonomy" id="2785025"/>
    <lineage>
        <taxon>Bacteria</taxon>
        <taxon>Bacillati</taxon>
        <taxon>Bacillota</taxon>
        <taxon>Clostridia</taxon>
        <taxon>Lachnospirales</taxon>
        <taxon>Lachnospiraceae</taxon>
        <taxon>Anaeromicropila</taxon>
    </lineage>
</organism>